<protein>
    <submittedName>
        <fullName evidence="1">Response regulator receiver domain-containing protein</fullName>
    </submittedName>
</protein>
<dbReference type="EMBL" id="CAADHB010000029">
    <property type="protein sequence ID" value="VFK78894.1"/>
    <property type="molecule type" value="Genomic_DNA"/>
</dbReference>
<name>A0A451BKU6_9GAMM</name>
<accession>A0A451BKU6</accession>
<evidence type="ECO:0000313" key="1">
    <source>
        <dbReference type="EMBL" id="VFK78894.1"/>
    </source>
</evidence>
<dbReference type="AlphaFoldDB" id="A0A451BKU6"/>
<dbReference type="CDD" id="cd00156">
    <property type="entry name" value="REC"/>
    <property type="match status" value="1"/>
</dbReference>
<dbReference type="SUPFAM" id="SSF52172">
    <property type="entry name" value="CheY-like"/>
    <property type="match status" value="1"/>
</dbReference>
<sequence>MKPMKYLIIDDQLEHIKLPVRTLREAGHEVKTARHLDDGWQLIQHEREHPFDLVTLDLALDKRSQEFAEEQQIIWGTSKISGQGNDPYTSGQALGLRLWRRRRKMQQCYCYITQHRDYWMAQLDEEDPEFEQKASELRLKWIPELILDKSSLRANNVAEKFETAWKIWNNSGWLD</sequence>
<dbReference type="Gene3D" id="3.40.50.2300">
    <property type="match status" value="1"/>
</dbReference>
<reference evidence="1" key="1">
    <citation type="submission" date="2019-02" db="EMBL/GenBank/DDBJ databases">
        <authorList>
            <person name="Gruber-Vodicka R. H."/>
            <person name="Seah K. B. B."/>
        </authorList>
    </citation>
    <scope>NUCLEOTIDE SEQUENCE</scope>
    <source>
        <strain evidence="1">BECK_S127</strain>
    </source>
</reference>
<proteinExistence type="predicted"/>
<dbReference type="InterPro" id="IPR011006">
    <property type="entry name" value="CheY-like_superfamily"/>
</dbReference>
<gene>
    <name evidence="1" type="ORF">BECKSD772D_GA0070982_10292</name>
</gene>
<organism evidence="1">
    <name type="scientific">Candidatus Kentrum sp. SD</name>
    <dbReference type="NCBI Taxonomy" id="2126332"/>
    <lineage>
        <taxon>Bacteria</taxon>
        <taxon>Pseudomonadati</taxon>
        <taxon>Pseudomonadota</taxon>
        <taxon>Gammaproteobacteria</taxon>
        <taxon>Candidatus Kentrum</taxon>
    </lineage>
</organism>